<dbReference type="EMBL" id="MT144895">
    <property type="protein sequence ID" value="QJI01064.1"/>
    <property type="molecule type" value="Genomic_DNA"/>
</dbReference>
<name>A0A6H1ZUB3_9ZZZZ</name>
<reference evidence="1" key="1">
    <citation type="submission" date="2020-03" db="EMBL/GenBank/DDBJ databases">
        <title>The deep terrestrial virosphere.</title>
        <authorList>
            <person name="Holmfeldt K."/>
            <person name="Nilsson E."/>
            <person name="Simone D."/>
            <person name="Lopez-Fernandez M."/>
            <person name="Wu X."/>
            <person name="de Brujin I."/>
            <person name="Lundin D."/>
            <person name="Andersson A."/>
            <person name="Bertilsson S."/>
            <person name="Dopson M."/>
        </authorList>
    </citation>
    <scope>NUCLEOTIDE SEQUENCE</scope>
    <source>
        <strain evidence="1">TM448A01999</strain>
        <strain evidence="2">TM448B02268</strain>
    </source>
</reference>
<evidence type="ECO:0000313" key="2">
    <source>
        <dbReference type="EMBL" id="QJI01064.1"/>
    </source>
</evidence>
<protein>
    <recommendedName>
        <fullName evidence="3">Major capsid protein N-terminal domain-containing protein</fullName>
    </recommendedName>
</protein>
<evidence type="ECO:0008006" key="3">
    <source>
        <dbReference type="Google" id="ProtNLM"/>
    </source>
</evidence>
<evidence type="ECO:0000313" key="1">
    <source>
        <dbReference type="EMBL" id="QJA51164.1"/>
    </source>
</evidence>
<organism evidence="1">
    <name type="scientific">viral metagenome</name>
    <dbReference type="NCBI Taxonomy" id="1070528"/>
    <lineage>
        <taxon>unclassified sequences</taxon>
        <taxon>metagenomes</taxon>
        <taxon>organismal metagenomes</taxon>
    </lineage>
</organism>
<accession>A0A6H1ZUB3</accession>
<gene>
    <name evidence="1" type="ORF">TM448A01999_0012</name>
    <name evidence="2" type="ORF">TM448B02268_0010</name>
</gene>
<dbReference type="AlphaFoldDB" id="A0A6H1ZUB3"/>
<dbReference type="EMBL" id="MT144241">
    <property type="protein sequence ID" value="QJA51164.1"/>
    <property type="molecule type" value="Genomic_DNA"/>
</dbReference>
<proteinExistence type="predicted"/>
<sequence>MHYFQQRYIREAQYFPALTGLLTIDLPNKGLLSGIEFKVWGTNGDDADAPDVWLHDRLKKIEVIVNGSQVVKSLDGRQLLAMMCYKRTPVASNDFKNMNAAACDESFYINLGRWYHDLEYMLDLGQVSDPEMRIEYDFTLADCSGYHEGEPMTAEPQINVVLHMLRDTSVVPKGYIKTSEIHRVDNGANLGYNLTVPRGPTYSNLYLQSWWYQFGLGSILEHVEVNINSDDLIPYRQTPGEMANQILRMYGLIDSIMYQCHITGGQAYPFPLEQCYYEGRMVQGIDALVAGGDIWGGFNVAQYTVISTNLAGAATVHAYLNFKGVWPFSVSPIPLFDPRDPETYIDTSKLGDFWVRIEENAGAKEGVMKLLGDEVVTKYTTPSWP</sequence>